<dbReference type="RefSeq" id="WP_345453502.1">
    <property type="nucleotide sequence ID" value="NZ_BAABRV010000003.1"/>
</dbReference>
<name>A0ABP9XDE2_9DEIO</name>
<gene>
    <name evidence="2" type="ORF">Dalu01_01784</name>
</gene>
<feature type="chain" id="PRO_5047241677" description="DUF680 domain-containing protein" evidence="1">
    <location>
        <begin position="24"/>
        <end position="48"/>
    </location>
</feature>
<feature type="signal peptide" evidence="1">
    <location>
        <begin position="1"/>
        <end position="23"/>
    </location>
</feature>
<sequence length="48" mass="4856">MPIKKIVKILAVLAAIVFSVAQAGANDYGVAKPAQQSAPQGANDYGVA</sequence>
<dbReference type="Proteomes" id="UP001404956">
    <property type="component" value="Unassembled WGS sequence"/>
</dbReference>
<dbReference type="EMBL" id="BAABRV010000003">
    <property type="protein sequence ID" value="GAA5533384.1"/>
    <property type="molecule type" value="Genomic_DNA"/>
</dbReference>
<proteinExistence type="predicted"/>
<protein>
    <recommendedName>
        <fullName evidence="4">DUF680 domain-containing protein</fullName>
    </recommendedName>
</protein>
<keyword evidence="1" id="KW-0732">Signal</keyword>
<evidence type="ECO:0000313" key="3">
    <source>
        <dbReference type="Proteomes" id="UP001404956"/>
    </source>
</evidence>
<organism evidence="2 3">
    <name type="scientific">Deinococcus aluminii</name>
    <dbReference type="NCBI Taxonomy" id="1656885"/>
    <lineage>
        <taxon>Bacteria</taxon>
        <taxon>Thermotogati</taxon>
        <taxon>Deinococcota</taxon>
        <taxon>Deinococci</taxon>
        <taxon>Deinococcales</taxon>
        <taxon>Deinococcaceae</taxon>
        <taxon>Deinococcus</taxon>
    </lineage>
</organism>
<keyword evidence="3" id="KW-1185">Reference proteome</keyword>
<accession>A0ABP9XDE2</accession>
<evidence type="ECO:0008006" key="4">
    <source>
        <dbReference type="Google" id="ProtNLM"/>
    </source>
</evidence>
<reference evidence="2 3" key="1">
    <citation type="submission" date="2024-02" db="EMBL/GenBank/DDBJ databases">
        <title>Deinococcus aluminii NBRC 112889.</title>
        <authorList>
            <person name="Ichikawa N."/>
            <person name="Katano-Makiyama Y."/>
            <person name="Hidaka K."/>
        </authorList>
    </citation>
    <scope>NUCLEOTIDE SEQUENCE [LARGE SCALE GENOMIC DNA]</scope>
    <source>
        <strain evidence="2 3">NBRC 112889</strain>
    </source>
</reference>
<evidence type="ECO:0000313" key="2">
    <source>
        <dbReference type="EMBL" id="GAA5533384.1"/>
    </source>
</evidence>
<comment type="caution">
    <text evidence="2">The sequence shown here is derived from an EMBL/GenBank/DDBJ whole genome shotgun (WGS) entry which is preliminary data.</text>
</comment>
<evidence type="ECO:0000256" key="1">
    <source>
        <dbReference type="SAM" id="SignalP"/>
    </source>
</evidence>